<gene>
    <name evidence="2" type="ORF">DERP_006817</name>
</gene>
<keyword evidence="3" id="KW-1185">Reference proteome</keyword>
<evidence type="ECO:0000256" key="1">
    <source>
        <dbReference type="SAM" id="Phobius"/>
    </source>
</evidence>
<proteinExistence type="predicted"/>
<sequence>MAKMVSFWWLWEIGFLLLLLLYIPNVKLQYQTLSFNNVCITNSDCRSLFNHSNDTRLIVNDNDNDLLLSLPLFCLDKSQCICNKLQTTTEKPLYAIDGQCIDCNFEIIKSGDHFVDPCVEQDPFSQCNETNGHCECLTEDEINQSILDYPDDDQIDQNQRKQSVCFHHLIERKFETFINSTHHVAMNWTKVGSEQTKTFDWILATIFAYILPFTSIALFFYFIYRSLYRTDEGRDSEMILYQAL</sequence>
<organism evidence="2 3">
    <name type="scientific">Dermatophagoides pteronyssinus</name>
    <name type="common">European house dust mite</name>
    <dbReference type="NCBI Taxonomy" id="6956"/>
    <lineage>
        <taxon>Eukaryota</taxon>
        <taxon>Metazoa</taxon>
        <taxon>Ecdysozoa</taxon>
        <taxon>Arthropoda</taxon>
        <taxon>Chelicerata</taxon>
        <taxon>Arachnida</taxon>
        <taxon>Acari</taxon>
        <taxon>Acariformes</taxon>
        <taxon>Sarcoptiformes</taxon>
        <taxon>Astigmata</taxon>
        <taxon>Psoroptidia</taxon>
        <taxon>Analgoidea</taxon>
        <taxon>Pyroglyphidae</taxon>
        <taxon>Dermatophagoidinae</taxon>
        <taxon>Dermatophagoides</taxon>
    </lineage>
</organism>
<keyword evidence="1" id="KW-1133">Transmembrane helix</keyword>
<dbReference type="EMBL" id="NJHN03000123">
    <property type="protein sequence ID" value="KAH9413131.1"/>
    <property type="molecule type" value="Genomic_DNA"/>
</dbReference>
<protein>
    <submittedName>
        <fullName evidence="2">Uncharacterized protein</fullName>
    </submittedName>
</protein>
<dbReference type="Proteomes" id="UP000887458">
    <property type="component" value="Unassembled WGS sequence"/>
</dbReference>
<accession>A0ABQ8IS32</accession>
<evidence type="ECO:0000313" key="2">
    <source>
        <dbReference type="EMBL" id="KAH9413131.1"/>
    </source>
</evidence>
<reference evidence="2 3" key="1">
    <citation type="journal article" date="2018" name="J. Allergy Clin. Immunol.">
        <title>High-quality assembly of Dermatophagoides pteronyssinus genome and transcriptome reveals a wide range of novel allergens.</title>
        <authorList>
            <person name="Liu X.Y."/>
            <person name="Yang K.Y."/>
            <person name="Wang M.Q."/>
            <person name="Kwok J.S."/>
            <person name="Zeng X."/>
            <person name="Yang Z."/>
            <person name="Xiao X.J."/>
            <person name="Lau C.P."/>
            <person name="Li Y."/>
            <person name="Huang Z.M."/>
            <person name="Ba J.G."/>
            <person name="Yim A.K."/>
            <person name="Ouyang C.Y."/>
            <person name="Ngai S.M."/>
            <person name="Chan T.F."/>
            <person name="Leung E.L."/>
            <person name="Liu L."/>
            <person name="Liu Z.G."/>
            <person name="Tsui S.K."/>
        </authorList>
    </citation>
    <scope>NUCLEOTIDE SEQUENCE [LARGE SCALE GENOMIC DNA]</scope>
    <source>
        <strain evidence="2">Derp</strain>
    </source>
</reference>
<reference evidence="2 3" key="2">
    <citation type="journal article" date="2022" name="Mol. Biol. Evol.">
        <title>Comparative Genomics Reveals Insights into the Divergent Evolution of Astigmatic Mites and Household Pest Adaptations.</title>
        <authorList>
            <person name="Xiong Q."/>
            <person name="Wan A.T."/>
            <person name="Liu X."/>
            <person name="Fung C.S."/>
            <person name="Xiao X."/>
            <person name="Malainual N."/>
            <person name="Hou J."/>
            <person name="Wang L."/>
            <person name="Wang M."/>
            <person name="Yang K.Y."/>
            <person name="Cui Y."/>
            <person name="Leung E.L."/>
            <person name="Nong W."/>
            <person name="Shin S.K."/>
            <person name="Au S.W."/>
            <person name="Jeong K.Y."/>
            <person name="Chew F.T."/>
            <person name="Hui J.H."/>
            <person name="Leung T.F."/>
            <person name="Tungtrongchitr A."/>
            <person name="Zhong N."/>
            <person name="Liu Z."/>
            <person name="Tsui S.K."/>
        </authorList>
    </citation>
    <scope>NUCLEOTIDE SEQUENCE [LARGE SCALE GENOMIC DNA]</scope>
    <source>
        <strain evidence="2">Derp</strain>
    </source>
</reference>
<comment type="caution">
    <text evidence="2">The sequence shown here is derived from an EMBL/GenBank/DDBJ whole genome shotgun (WGS) entry which is preliminary data.</text>
</comment>
<name>A0ABQ8IS32_DERPT</name>
<evidence type="ECO:0000313" key="3">
    <source>
        <dbReference type="Proteomes" id="UP000887458"/>
    </source>
</evidence>
<keyword evidence="1" id="KW-0812">Transmembrane</keyword>
<feature type="transmembrane region" description="Helical" evidence="1">
    <location>
        <begin position="201"/>
        <end position="224"/>
    </location>
</feature>
<keyword evidence="1" id="KW-0472">Membrane</keyword>